<sequence>MEDTNQDERIRRRAYELWQHEGGPEGRAEEFWHKALSSLQEEDSAQGTSGDQPANAAGDAAPNKVERQADKKIAAKKK</sequence>
<evidence type="ECO:0008006" key="4">
    <source>
        <dbReference type="Google" id="ProtNLM"/>
    </source>
</evidence>
<evidence type="ECO:0000313" key="3">
    <source>
        <dbReference type="Proteomes" id="UP000054870"/>
    </source>
</evidence>
<dbReference type="Pfam" id="PF11154">
    <property type="entry name" value="DUF2934"/>
    <property type="match status" value="1"/>
</dbReference>
<dbReference type="RefSeq" id="WP_061128302.1">
    <property type="nucleotide sequence ID" value="NZ_FCOF02000065.1"/>
</dbReference>
<accession>A0A158DG87</accession>
<dbReference type="Proteomes" id="UP000054870">
    <property type="component" value="Unassembled WGS sequence"/>
</dbReference>
<organism evidence="2 3">
    <name type="scientific">Caballeronia catudaia</name>
    <dbReference type="NCBI Taxonomy" id="1777136"/>
    <lineage>
        <taxon>Bacteria</taxon>
        <taxon>Pseudomonadati</taxon>
        <taxon>Pseudomonadota</taxon>
        <taxon>Betaproteobacteria</taxon>
        <taxon>Burkholderiales</taxon>
        <taxon>Burkholderiaceae</taxon>
        <taxon>Caballeronia</taxon>
    </lineage>
</organism>
<dbReference type="AlphaFoldDB" id="A0A158DG87"/>
<proteinExistence type="predicted"/>
<dbReference type="EMBL" id="FCOF02000065">
    <property type="protein sequence ID" value="SAK93555.1"/>
    <property type="molecule type" value="Genomic_DNA"/>
</dbReference>
<evidence type="ECO:0000256" key="1">
    <source>
        <dbReference type="SAM" id="MobiDB-lite"/>
    </source>
</evidence>
<keyword evidence="3" id="KW-1185">Reference proteome</keyword>
<reference evidence="2" key="1">
    <citation type="submission" date="2016-01" db="EMBL/GenBank/DDBJ databases">
        <authorList>
            <person name="Peeters C."/>
        </authorList>
    </citation>
    <scope>NUCLEOTIDE SEQUENCE [LARGE SCALE GENOMIC DNA]</scope>
    <source>
        <strain evidence="2">LMG 29318</strain>
    </source>
</reference>
<gene>
    <name evidence="2" type="ORF">AWB75_06693</name>
</gene>
<feature type="compositionally biased region" description="Basic and acidic residues" evidence="1">
    <location>
        <begin position="64"/>
        <end position="78"/>
    </location>
</feature>
<dbReference type="InterPro" id="IPR021327">
    <property type="entry name" value="DUF2934"/>
</dbReference>
<dbReference type="OrthoDB" id="8909820at2"/>
<protein>
    <recommendedName>
        <fullName evidence="4">DUF2934 domain-containing protein</fullName>
    </recommendedName>
</protein>
<feature type="region of interest" description="Disordered" evidence="1">
    <location>
        <begin position="38"/>
        <end position="78"/>
    </location>
</feature>
<name>A0A158DG87_9BURK</name>
<comment type="caution">
    <text evidence="2">The sequence shown here is derived from an EMBL/GenBank/DDBJ whole genome shotgun (WGS) entry which is preliminary data.</text>
</comment>
<evidence type="ECO:0000313" key="2">
    <source>
        <dbReference type="EMBL" id="SAK93555.1"/>
    </source>
</evidence>